<keyword evidence="1" id="KW-0645">Protease</keyword>
<name>A0A916SBN0_9BACI</name>
<reference evidence="2" key="1">
    <citation type="journal article" date="2014" name="Int. J. Syst. Evol. Microbiol.">
        <title>Complete genome sequence of Corynebacterium casei LMG S-19264T (=DSM 44701T), isolated from a smear-ripened cheese.</title>
        <authorList>
            <consortium name="US DOE Joint Genome Institute (JGI-PGF)"/>
            <person name="Walter F."/>
            <person name="Albersmeier A."/>
            <person name="Kalinowski J."/>
            <person name="Ruckert C."/>
        </authorList>
    </citation>
    <scope>NUCLEOTIDE SEQUENCE</scope>
    <source>
        <strain evidence="2">CGMCC 1.12408</strain>
    </source>
</reference>
<dbReference type="InterPro" id="IPR043504">
    <property type="entry name" value="Peptidase_S1_PA_chymotrypsin"/>
</dbReference>
<protein>
    <recommendedName>
        <fullName evidence="4">Peptidase S1 domain-containing protein</fullName>
    </recommendedName>
</protein>
<evidence type="ECO:0000313" key="3">
    <source>
        <dbReference type="Proteomes" id="UP000613512"/>
    </source>
</evidence>
<gene>
    <name evidence="2" type="ORF">GCM10008025_39460</name>
</gene>
<evidence type="ECO:0000313" key="2">
    <source>
        <dbReference type="EMBL" id="GGA93193.1"/>
    </source>
</evidence>
<keyword evidence="1" id="KW-0720">Serine protease</keyword>
<reference evidence="2" key="2">
    <citation type="submission" date="2020-09" db="EMBL/GenBank/DDBJ databases">
        <authorList>
            <person name="Sun Q."/>
            <person name="Zhou Y."/>
        </authorList>
    </citation>
    <scope>NUCLEOTIDE SEQUENCE</scope>
    <source>
        <strain evidence="2">CGMCC 1.12408</strain>
    </source>
</reference>
<keyword evidence="3" id="KW-1185">Reference proteome</keyword>
<dbReference type="GO" id="GO:0008236">
    <property type="term" value="F:serine-type peptidase activity"/>
    <property type="evidence" value="ECO:0007669"/>
    <property type="project" value="UniProtKB-KW"/>
</dbReference>
<dbReference type="SUPFAM" id="SSF50494">
    <property type="entry name" value="Trypsin-like serine proteases"/>
    <property type="match status" value="1"/>
</dbReference>
<dbReference type="Gene3D" id="2.40.10.10">
    <property type="entry name" value="Trypsin-like serine proteases"/>
    <property type="match status" value="2"/>
</dbReference>
<proteinExistence type="predicted"/>
<dbReference type="AlphaFoldDB" id="A0A916SBN0"/>
<evidence type="ECO:0008006" key="4">
    <source>
        <dbReference type="Google" id="ProtNLM"/>
    </source>
</evidence>
<accession>A0A916SBN0</accession>
<dbReference type="InterPro" id="IPR009003">
    <property type="entry name" value="Peptidase_S1_PA"/>
</dbReference>
<dbReference type="Proteomes" id="UP000613512">
    <property type="component" value="Unassembled WGS sequence"/>
</dbReference>
<keyword evidence="1" id="KW-0378">Hydrolase</keyword>
<comment type="caution">
    <text evidence="2">The sequence shown here is derived from an EMBL/GenBank/DDBJ whole genome shotgun (WGS) entry which is preliminary data.</text>
</comment>
<evidence type="ECO:0000256" key="1">
    <source>
        <dbReference type="ARBA" id="ARBA00022825"/>
    </source>
</evidence>
<dbReference type="RefSeq" id="WP_188386401.1">
    <property type="nucleotide sequence ID" value="NZ_BMEY01000038.1"/>
</dbReference>
<dbReference type="EMBL" id="BMEY01000038">
    <property type="protein sequence ID" value="GGA93193.1"/>
    <property type="molecule type" value="Genomic_DNA"/>
</dbReference>
<sequence length="228" mass="24879">MKDYFDSDLVTIVEYDEIIDSSRSAYTRPLITGLHINKTGHSGGCTGAFSAKDSLNRKYYITAGHCGNDYQHFDQGGSYIGYLFFRKYGGKGGDGGAIRLGSTIGTSTSMYGVNRKLWAVSTPHNFFADNWGDVVCKTGAYTGITCGQIVNTSYTFYINGSRFEDMRLATYSQTGGDSGSLVYENFGNDYAVIHGINKGVNGTGHSVYTYAYNFLSHYSLSAITESGF</sequence>
<organism evidence="2 3">
    <name type="scientific">Ornithinibacillus halotolerans</name>
    <dbReference type="NCBI Taxonomy" id="1274357"/>
    <lineage>
        <taxon>Bacteria</taxon>
        <taxon>Bacillati</taxon>
        <taxon>Bacillota</taxon>
        <taxon>Bacilli</taxon>
        <taxon>Bacillales</taxon>
        <taxon>Bacillaceae</taxon>
        <taxon>Ornithinibacillus</taxon>
    </lineage>
</organism>